<feature type="transmembrane region" description="Helical" evidence="1">
    <location>
        <begin position="83"/>
        <end position="104"/>
    </location>
</feature>
<feature type="transmembrane region" description="Helical" evidence="1">
    <location>
        <begin position="163"/>
        <end position="188"/>
    </location>
</feature>
<dbReference type="Proteomes" id="UP000294309">
    <property type="component" value="Chromosome"/>
</dbReference>
<dbReference type="KEGG" id="sgq:SGLAD_v1c01260"/>
<protein>
    <submittedName>
        <fullName evidence="2">ABC transporter permease</fullName>
    </submittedName>
</protein>
<keyword evidence="1" id="KW-0812">Transmembrane</keyword>
<accession>A0A4P7AG53</accession>
<proteinExistence type="predicted"/>
<feature type="transmembrane region" description="Helical" evidence="1">
    <location>
        <begin position="45"/>
        <end position="63"/>
    </location>
</feature>
<name>A0A4P7AG53_9MOLU</name>
<organism evidence="2 3">
    <name type="scientific">Spiroplasma gladiatoris</name>
    <dbReference type="NCBI Taxonomy" id="2143"/>
    <lineage>
        <taxon>Bacteria</taxon>
        <taxon>Bacillati</taxon>
        <taxon>Mycoplasmatota</taxon>
        <taxon>Mollicutes</taxon>
        <taxon>Entomoplasmatales</taxon>
        <taxon>Spiroplasmataceae</taxon>
        <taxon>Spiroplasma</taxon>
    </lineage>
</organism>
<dbReference type="EMBL" id="CP038013">
    <property type="protein sequence ID" value="QBQ07325.1"/>
    <property type="molecule type" value="Genomic_DNA"/>
</dbReference>
<sequence>MKAILDENIQAKKKKSIFKKPKLEGVGLLFLITVRKSFSAKASKGTGITFLVLSFIFTLVTALTNKGFKIDATISVIAPTIGYIFIVFFYVVFLTILVVSLFKVPIMEGIQQIETRAGVSLFKSFLIRYFSYITVTYSYLIINLIFAAILSTTFSNQPLAEAILLYSPVLFLMLFTLIWFPVLCLISLISSVAMGTFGNIFLGAILSLLPFISGMANLVTSNSSETQLSSAAKAQTARLVFANDFYKKFINDSAVKQIFEEEENSKNILETISKNLQVVNINDLSLDTLSSSLIKEFVTVNEAGGGLQKSVRYKPVIEALIKALYLGQFNLDVDTAANDFKKELDELNNDKSNNGGNNNDYNYNQNSIKQSIETPLIETNTVFSGLGINTILESFYKEVYENMFTANEAPVSYPGYSGSIFIGKNNRTGKEVEKEFLDISDLVKWLSNKLPQYKSLLSYVSSQYKNYNEILFNRVNTSNDGGTTYSNNTQNSIFKTPGNIEDSFYSFQSYSTKNSEVLTLYKRYPELMMINNLITQNWVNTMSYSTDFLKAIRSASSSISSDEKMTAESGIEYIASKANKEVSSSQINIINHFYIFYQGLIGNHSYGDAFFTNKDLIANRSLTTKISNFKSYSKYATAKNTAEMKGEESNNTPSTGYGIETYFGLENQKPGNYVTTLPAIYGEVTKEKILAAIQERYRNVLSENKDMQTIRTLSIKGLTAEKLGNDWYIKNANDKQNYWVDYNSEKNRNEFSIKVQFSDNKNNKLQSIFKETPLQKGIGFNIIGVAFIYLAISLLSTGLVFLVFKRLSRI</sequence>
<evidence type="ECO:0000313" key="3">
    <source>
        <dbReference type="Proteomes" id="UP000294309"/>
    </source>
</evidence>
<reference evidence="2 3" key="1">
    <citation type="submission" date="2019-03" db="EMBL/GenBank/DDBJ databases">
        <title>Complete genome sequence of Spiroplasma gladiatoris TG-1 (DSM 22552).</title>
        <authorList>
            <person name="Lin Y.-C."/>
            <person name="Chou L."/>
            <person name="Kuo C.-H."/>
        </authorList>
    </citation>
    <scope>NUCLEOTIDE SEQUENCE [LARGE SCALE GENOMIC DNA]</scope>
    <source>
        <strain evidence="2 3">TG-1</strain>
    </source>
</reference>
<evidence type="ECO:0000313" key="2">
    <source>
        <dbReference type="EMBL" id="QBQ07325.1"/>
    </source>
</evidence>
<gene>
    <name evidence="2" type="ORF">SGLAD_v1c01260</name>
</gene>
<keyword evidence="1" id="KW-0472">Membrane</keyword>
<dbReference type="RefSeq" id="WP_134297127.1">
    <property type="nucleotide sequence ID" value="NZ_CP038013.1"/>
</dbReference>
<keyword evidence="3" id="KW-1185">Reference proteome</keyword>
<feature type="transmembrane region" description="Helical" evidence="1">
    <location>
        <begin position="200"/>
        <end position="219"/>
    </location>
</feature>
<evidence type="ECO:0000256" key="1">
    <source>
        <dbReference type="SAM" id="Phobius"/>
    </source>
</evidence>
<dbReference type="OrthoDB" id="387698at2"/>
<keyword evidence="1" id="KW-1133">Transmembrane helix</keyword>
<dbReference type="AlphaFoldDB" id="A0A4P7AG53"/>
<feature type="transmembrane region" description="Helical" evidence="1">
    <location>
        <begin position="778"/>
        <end position="804"/>
    </location>
</feature>
<feature type="transmembrane region" description="Helical" evidence="1">
    <location>
        <begin position="125"/>
        <end position="151"/>
    </location>
</feature>